<dbReference type="EMBL" id="CP054614">
    <property type="protein sequence ID" value="QKS58129.1"/>
    <property type="molecule type" value="Genomic_DNA"/>
</dbReference>
<sequence length="96" mass="11119">MAWRMQYRAKIARTREFGMVYDSSTINSFEDDAVSRMYVEEICSLIPSDVGKRIIHDVYLCGKSEKKISADLQISQQGVNKWKRKTLNILLKKLSS</sequence>
<gene>
    <name evidence="1" type="ORF">HUB98_19020</name>
</gene>
<evidence type="ECO:0008006" key="3">
    <source>
        <dbReference type="Google" id="ProtNLM"/>
    </source>
</evidence>
<dbReference type="RefSeq" id="WP_146236227.1">
    <property type="nucleotide sequence ID" value="NZ_CP054614.1"/>
</dbReference>
<reference evidence="1 2" key="1">
    <citation type="submission" date="2020-06" db="EMBL/GenBank/DDBJ databases">
        <title>Complete genome of Paenibacillus barcinonensis KACC11450.</title>
        <authorList>
            <person name="Kim M."/>
            <person name="Park Y.-J."/>
            <person name="Shin J.-H."/>
        </authorList>
    </citation>
    <scope>NUCLEOTIDE SEQUENCE [LARGE SCALE GENOMIC DNA]</scope>
    <source>
        <strain evidence="1 2">KACC11450</strain>
    </source>
</reference>
<protein>
    <recommendedName>
        <fullName evidence="3">Sigma-70-like protein</fullName>
    </recommendedName>
</protein>
<evidence type="ECO:0000313" key="1">
    <source>
        <dbReference type="EMBL" id="QKS58129.1"/>
    </source>
</evidence>
<proteinExistence type="predicted"/>
<keyword evidence="2" id="KW-1185">Reference proteome</keyword>
<dbReference type="InterPro" id="IPR013324">
    <property type="entry name" value="RNA_pol_sigma_r3/r4-like"/>
</dbReference>
<accession>A0ABX6Q7F8</accession>
<dbReference type="Proteomes" id="UP000509327">
    <property type="component" value="Chromosome"/>
</dbReference>
<evidence type="ECO:0000313" key="2">
    <source>
        <dbReference type="Proteomes" id="UP000509327"/>
    </source>
</evidence>
<name>A0ABX6Q7F8_PAEBA</name>
<organism evidence="1 2">
    <name type="scientific">Paenibacillus barcinonensis</name>
    <dbReference type="NCBI Taxonomy" id="198119"/>
    <lineage>
        <taxon>Bacteria</taxon>
        <taxon>Bacillati</taxon>
        <taxon>Bacillota</taxon>
        <taxon>Bacilli</taxon>
        <taxon>Bacillales</taxon>
        <taxon>Paenibacillaceae</taxon>
        <taxon>Paenibacillus</taxon>
    </lineage>
</organism>
<dbReference type="SUPFAM" id="SSF88659">
    <property type="entry name" value="Sigma3 and sigma4 domains of RNA polymerase sigma factors"/>
    <property type="match status" value="1"/>
</dbReference>